<evidence type="ECO:0000256" key="3">
    <source>
        <dbReference type="ARBA" id="ARBA00022694"/>
    </source>
</evidence>
<feature type="binding site" evidence="10">
    <location>
        <begin position="278"/>
        <end position="281"/>
    </location>
    <ligand>
        <name>GTP</name>
        <dbReference type="ChEBI" id="CHEBI:37565"/>
    </ligand>
</feature>
<dbReference type="GO" id="GO:0046872">
    <property type="term" value="F:metal ion binding"/>
    <property type="evidence" value="ECO:0007669"/>
    <property type="project" value="UniProtKB-KW"/>
</dbReference>
<evidence type="ECO:0000256" key="5">
    <source>
        <dbReference type="ARBA" id="ARBA00022741"/>
    </source>
</evidence>
<evidence type="ECO:0000256" key="9">
    <source>
        <dbReference type="ARBA" id="ARBA00023134"/>
    </source>
</evidence>
<dbReference type="InterPro" id="IPR005225">
    <property type="entry name" value="Small_GTP-bd"/>
</dbReference>
<dbReference type="Pfam" id="PF10396">
    <property type="entry name" value="TrmE_N"/>
    <property type="match status" value="1"/>
</dbReference>
<comment type="subunit">
    <text evidence="10">Homodimer. Heterotetramer of two MnmE and two MnmG subunits.</text>
</comment>
<dbReference type="GO" id="GO:0002098">
    <property type="term" value="P:tRNA wobble uridine modification"/>
    <property type="evidence" value="ECO:0007669"/>
    <property type="project" value="TreeGrafter"/>
</dbReference>
<gene>
    <name evidence="10 13" type="primary">mnmE</name>
    <name evidence="10" type="synonym">trmE</name>
    <name evidence="13" type="ORF">IAB70_07255</name>
</gene>
<evidence type="ECO:0000256" key="10">
    <source>
        <dbReference type="HAMAP-Rule" id="MF_00379"/>
    </source>
</evidence>
<dbReference type="EC" id="3.6.-.-" evidence="10"/>
<dbReference type="Pfam" id="PF12631">
    <property type="entry name" value="MnmE_helical"/>
    <property type="match status" value="1"/>
</dbReference>
<dbReference type="InterPro" id="IPR004520">
    <property type="entry name" value="GTPase_MnmE"/>
</dbReference>
<evidence type="ECO:0000259" key="12">
    <source>
        <dbReference type="PROSITE" id="PS51709"/>
    </source>
</evidence>
<evidence type="ECO:0000313" key="13">
    <source>
        <dbReference type="EMBL" id="HIU52384.1"/>
    </source>
</evidence>
<comment type="cofactor">
    <cofactor evidence="10">
        <name>K(+)</name>
        <dbReference type="ChEBI" id="CHEBI:29103"/>
    </cofactor>
    <text evidence="10">Binds 1 potassium ion per subunit.</text>
</comment>
<feature type="binding site" evidence="10">
    <location>
        <position position="462"/>
    </location>
    <ligand>
        <name>(6S)-5-formyl-5,6,7,8-tetrahydrofolate</name>
        <dbReference type="ChEBI" id="CHEBI:57457"/>
    </ligand>
</feature>
<dbReference type="FunFam" id="3.40.50.300:FF:000494">
    <property type="entry name" value="tRNA modification GTPase MnmE"/>
    <property type="match status" value="1"/>
</dbReference>
<feature type="binding site" evidence="10">
    <location>
        <position position="128"/>
    </location>
    <ligand>
        <name>(6S)-5-formyl-5,6,7,8-tetrahydrofolate</name>
        <dbReference type="ChEBI" id="CHEBI:57457"/>
    </ligand>
</feature>
<evidence type="ECO:0000256" key="11">
    <source>
        <dbReference type="RuleBase" id="RU003313"/>
    </source>
</evidence>
<keyword evidence="5 10" id="KW-0547">Nucleotide-binding</keyword>
<dbReference type="CDD" id="cd14858">
    <property type="entry name" value="TrmE_N"/>
    <property type="match status" value="1"/>
</dbReference>
<reference evidence="13" key="1">
    <citation type="submission" date="2020-10" db="EMBL/GenBank/DDBJ databases">
        <authorList>
            <person name="Gilroy R."/>
        </authorList>
    </citation>
    <scope>NUCLEOTIDE SEQUENCE</scope>
    <source>
        <strain evidence="13">CHK195-15760</strain>
    </source>
</reference>
<evidence type="ECO:0000256" key="4">
    <source>
        <dbReference type="ARBA" id="ARBA00022723"/>
    </source>
</evidence>
<feature type="domain" description="TrmE-type G" evidence="12">
    <location>
        <begin position="224"/>
        <end position="383"/>
    </location>
</feature>
<accession>A0A9D1S9M3</accession>
<dbReference type="InterPro" id="IPR006073">
    <property type="entry name" value="GTP-bd"/>
</dbReference>
<dbReference type="CDD" id="cd04164">
    <property type="entry name" value="trmE"/>
    <property type="match status" value="1"/>
</dbReference>
<evidence type="ECO:0000256" key="7">
    <source>
        <dbReference type="ARBA" id="ARBA00022842"/>
    </source>
</evidence>
<dbReference type="PANTHER" id="PTHR42714">
    <property type="entry name" value="TRNA MODIFICATION GTPASE GTPBP3"/>
    <property type="match status" value="1"/>
</dbReference>
<keyword evidence="9 10" id="KW-0342">GTP-binding</keyword>
<dbReference type="HAMAP" id="MF_00379">
    <property type="entry name" value="GTPase_MnmE"/>
    <property type="match status" value="1"/>
</dbReference>
<dbReference type="GO" id="GO:0005525">
    <property type="term" value="F:GTP binding"/>
    <property type="evidence" value="ECO:0007669"/>
    <property type="project" value="UniProtKB-UniRule"/>
</dbReference>
<dbReference type="EMBL" id="DVNH01000057">
    <property type="protein sequence ID" value="HIU52384.1"/>
    <property type="molecule type" value="Genomic_DNA"/>
</dbReference>
<feature type="binding site" evidence="10">
    <location>
        <begin position="253"/>
        <end position="259"/>
    </location>
    <ligand>
        <name>GTP</name>
        <dbReference type="ChEBI" id="CHEBI:37565"/>
    </ligand>
</feature>
<dbReference type="NCBIfam" id="TIGR00450">
    <property type="entry name" value="mnmE_trmE_thdF"/>
    <property type="match status" value="1"/>
</dbReference>
<dbReference type="PROSITE" id="PS51709">
    <property type="entry name" value="G_TRME"/>
    <property type="match status" value="1"/>
</dbReference>
<dbReference type="Proteomes" id="UP000824093">
    <property type="component" value="Unassembled WGS sequence"/>
</dbReference>
<feature type="binding site" evidence="10">
    <location>
        <position position="89"/>
    </location>
    <ligand>
        <name>(6S)-5-formyl-5,6,7,8-tetrahydrofolate</name>
        <dbReference type="ChEBI" id="CHEBI:57457"/>
    </ligand>
</feature>
<comment type="caution">
    <text evidence="10">Lacks conserved residue(s) required for the propagation of feature annotation.</text>
</comment>
<dbReference type="GO" id="GO:0030488">
    <property type="term" value="P:tRNA methylation"/>
    <property type="evidence" value="ECO:0007669"/>
    <property type="project" value="TreeGrafter"/>
</dbReference>
<keyword evidence="8 10" id="KW-0630">Potassium</keyword>
<dbReference type="PANTHER" id="PTHR42714:SF2">
    <property type="entry name" value="TRNA MODIFICATION GTPASE GTPBP3, MITOCHONDRIAL"/>
    <property type="match status" value="1"/>
</dbReference>
<keyword evidence="6 10" id="KW-0378">Hydrolase</keyword>
<dbReference type="Gene3D" id="3.40.50.300">
    <property type="entry name" value="P-loop containing nucleotide triphosphate hydrolases"/>
    <property type="match status" value="1"/>
</dbReference>
<dbReference type="InterPro" id="IPR027368">
    <property type="entry name" value="MnmE_dom2"/>
</dbReference>
<keyword evidence="3 10" id="KW-0819">tRNA processing</keyword>
<dbReference type="FunFam" id="3.30.1360.120:FF:000003">
    <property type="entry name" value="tRNA modification GTPase MnmE"/>
    <property type="match status" value="1"/>
</dbReference>
<dbReference type="AlphaFoldDB" id="A0A9D1S9M3"/>
<dbReference type="Gene3D" id="3.30.1360.120">
    <property type="entry name" value="Probable tRNA modification gtpase trme, domain 1"/>
    <property type="match status" value="1"/>
</dbReference>
<evidence type="ECO:0000313" key="14">
    <source>
        <dbReference type="Proteomes" id="UP000824093"/>
    </source>
</evidence>
<comment type="function">
    <text evidence="10">Exhibits a very high intrinsic GTPase hydrolysis rate. Involved in the addition of a carboxymethylaminomethyl (cmnm) group at the wobble position (U34) of certain tRNAs, forming tRNA-cmnm(5)s(2)U34.</text>
</comment>
<comment type="subcellular location">
    <subcellularLocation>
        <location evidence="10">Cytoplasm</location>
    </subcellularLocation>
</comment>
<keyword evidence="2 10" id="KW-0963">Cytoplasm</keyword>
<reference evidence="13" key="2">
    <citation type="journal article" date="2021" name="PeerJ">
        <title>Extensive microbial diversity within the chicken gut microbiome revealed by metagenomics and culture.</title>
        <authorList>
            <person name="Gilroy R."/>
            <person name="Ravi A."/>
            <person name="Getino M."/>
            <person name="Pursley I."/>
            <person name="Horton D.L."/>
            <person name="Alikhan N.F."/>
            <person name="Baker D."/>
            <person name="Gharbi K."/>
            <person name="Hall N."/>
            <person name="Watson M."/>
            <person name="Adriaenssens E.M."/>
            <person name="Foster-Nyarko E."/>
            <person name="Jarju S."/>
            <person name="Secka A."/>
            <person name="Antonio M."/>
            <person name="Oren A."/>
            <person name="Chaudhuri R.R."/>
            <person name="La Ragione R."/>
            <person name="Hildebrand F."/>
            <person name="Pallen M.J."/>
        </authorList>
    </citation>
    <scope>NUCLEOTIDE SEQUENCE</scope>
    <source>
        <strain evidence="13">CHK195-15760</strain>
    </source>
</reference>
<dbReference type="SUPFAM" id="SSF52540">
    <property type="entry name" value="P-loop containing nucleoside triphosphate hydrolases"/>
    <property type="match status" value="1"/>
</dbReference>
<proteinExistence type="inferred from homology"/>
<feature type="binding site" evidence="10">
    <location>
        <position position="238"/>
    </location>
    <ligand>
        <name>Mg(2+)</name>
        <dbReference type="ChEBI" id="CHEBI:18420"/>
    </ligand>
</feature>
<dbReference type="NCBIfam" id="TIGR00231">
    <property type="entry name" value="small_GTP"/>
    <property type="match status" value="1"/>
</dbReference>
<evidence type="ECO:0000256" key="8">
    <source>
        <dbReference type="ARBA" id="ARBA00022958"/>
    </source>
</evidence>
<comment type="caution">
    <text evidence="13">The sequence shown here is derived from an EMBL/GenBank/DDBJ whole genome shotgun (WGS) entry which is preliminary data.</text>
</comment>
<feature type="binding site" evidence="10">
    <location>
        <position position="24"/>
    </location>
    <ligand>
        <name>(6S)-5-formyl-5,6,7,8-tetrahydrofolate</name>
        <dbReference type="ChEBI" id="CHEBI:57457"/>
    </ligand>
</feature>
<comment type="similarity">
    <text evidence="1 10 11">Belongs to the TRAFAC class TrmE-Era-EngA-EngB-Septin-like GTPase superfamily. TrmE GTPase family.</text>
</comment>
<name>A0A9D1S9M3_9FIRM</name>
<evidence type="ECO:0000256" key="6">
    <source>
        <dbReference type="ARBA" id="ARBA00022801"/>
    </source>
</evidence>
<sequence>MEENMSTIVAISTAPGIGGIGIIRMSGENSFSILEKIFRQKKPQKIEDIKGYTIKYGKIIDPKNKQIIDEVLVSYFKKPNSYTTEDMCEINSHGGVIVMQKILEICLENGAQMAEAGEFTKRAFLNGRIDLSQAESIIDIINSKTEKEAKASIHQLNGFLSNKINDIKKDILDVMVDIEASIDYPEYDIEEVSYQKIEDTLYKVKGKLEELERTFYNGKIIKEGIKVAIIGKPNAGKSSLLNAILREERAIVTEYEGTTRDTIEEFMNIDGIPLKLIDTAGIRNAKDEVEKIGIEKAKEIAKEADLIIAIFDATKELDNEDKKIIEEFEKKKAIIVLNKIDLISQADKIEKELEYLNKPIVKISALKREGIEKLNQTISELFKINDIQVDNETIVTNTRHKEMIRKAKEYNNEALQTLKAKMPLDVITVYIKEILEALGNITGENVSENIINEIFAKFCLGK</sequence>
<dbReference type="InterPro" id="IPR027266">
    <property type="entry name" value="TrmE/GcvT-like"/>
</dbReference>
<keyword evidence="4 10" id="KW-0479">Metal-binding</keyword>
<feature type="binding site" evidence="10">
    <location>
        <position position="259"/>
    </location>
    <ligand>
        <name>Mg(2+)</name>
        <dbReference type="ChEBI" id="CHEBI:18420"/>
    </ligand>
</feature>
<evidence type="ECO:0000256" key="2">
    <source>
        <dbReference type="ARBA" id="ARBA00022490"/>
    </source>
</evidence>
<organism evidence="13 14">
    <name type="scientific">Candidatus Merdicola faecigallinarum</name>
    <dbReference type="NCBI Taxonomy" id="2840862"/>
    <lineage>
        <taxon>Bacteria</taxon>
        <taxon>Bacillati</taxon>
        <taxon>Bacillota</taxon>
        <taxon>Clostridia</taxon>
        <taxon>Candidatus Merdicola</taxon>
    </lineage>
</organism>
<dbReference type="GO" id="GO:0003924">
    <property type="term" value="F:GTPase activity"/>
    <property type="evidence" value="ECO:0007669"/>
    <property type="project" value="UniProtKB-UniRule"/>
</dbReference>
<dbReference type="InterPro" id="IPR018948">
    <property type="entry name" value="GTP-bd_TrmE_N"/>
</dbReference>
<dbReference type="Pfam" id="PF01926">
    <property type="entry name" value="MMR_HSR1"/>
    <property type="match status" value="1"/>
</dbReference>
<dbReference type="GO" id="GO:0042802">
    <property type="term" value="F:identical protein binding"/>
    <property type="evidence" value="ECO:0007669"/>
    <property type="project" value="UniProtKB-ARBA"/>
</dbReference>
<evidence type="ECO:0000256" key="1">
    <source>
        <dbReference type="ARBA" id="ARBA00011043"/>
    </source>
</evidence>
<dbReference type="InterPro" id="IPR027417">
    <property type="entry name" value="P-loop_NTPase"/>
</dbReference>
<protein>
    <recommendedName>
        <fullName evidence="10">tRNA modification GTPase MnmE</fullName>
        <ecNumber evidence="10">3.6.-.-</ecNumber>
    </recommendedName>
</protein>
<dbReference type="InterPro" id="IPR031168">
    <property type="entry name" value="G_TrmE"/>
</dbReference>
<keyword evidence="7 10" id="KW-0460">Magnesium</keyword>
<dbReference type="InterPro" id="IPR025867">
    <property type="entry name" value="MnmE_helical"/>
</dbReference>
<dbReference type="GO" id="GO:0005829">
    <property type="term" value="C:cytosol"/>
    <property type="evidence" value="ECO:0007669"/>
    <property type="project" value="TreeGrafter"/>
</dbReference>
<dbReference type="NCBIfam" id="NF003661">
    <property type="entry name" value="PRK05291.1-3"/>
    <property type="match status" value="1"/>
</dbReference>
<dbReference type="Gene3D" id="1.20.120.430">
    <property type="entry name" value="tRNA modification GTPase MnmE domain 2"/>
    <property type="match status" value="1"/>
</dbReference>
<feature type="binding site" evidence="10">
    <location>
        <begin position="234"/>
        <end position="239"/>
    </location>
    <ligand>
        <name>GTP</name>
        <dbReference type="ChEBI" id="CHEBI:37565"/>
    </ligand>
</feature>